<name>N1UGZ3_LEPIR</name>
<dbReference type="EMBL" id="AHNY02000209">
    <property type="protein sequence ID" value="EMY24142.1"/>
    <property type="molecule type" value="Genomic_DNA"/>
</dbReference>
<reference evidence="1 2" key="1">
    <citation type="submission" date="2013-02" db="EMBL/GenBank/DDBJ databases">
        <authorList>
            <person name="Harkins D.M."/>
            <person name="Durkin A.S."/>
            <person name="Brinkac L.M."/>
            <person name="Haft D.H."/>
            <person name="Selengut J.D."/>
            <person name="Sanka R."/>
            <person name="DePew J."/>
            <person name="Purushe J."/>
            <person name="Picardeau M."/>
            <person name="Werts C."/>
            <person name="Goarant C."/>
            <person name="Vinetz J.M."/>
            <person name="Sutton G.G."/>
            <person name="Nierman W.C."/>
            <person name="Fouts D.E."/>
        </authorList>
    </citation>
    <scope>NUCLEOTIDE SEQUENCE [LARGE SCALE GENOMIC DNA]</scope>
    <source>
        <strain evidence="1 2">200703203</strain>
    </source>
</reference>
<dbReference type="BioCyc" id="LINT1085541:G11IQ-5571-MONOMER"/>
<dbReference type="AlphaFoldDB" id="N1UGZ3"/>
<organism evidence="1 2">
    <name type="scientific">Leptospira interrogans serovar Australis str. 200703203</name>
    <dbReference type="NCBI Taxonomy" id="1085541"/>
    <lineage>
        <taxon>Bacteria</taxon>
        <taxon>Pseudomonadati</taxon>
        <taxon>Spirochaetota</taxon>
        <taxon>Spirochaetia</taxon>
        <taxon>Leptospirales</taxon>
        <taxon>Leptospiraceae</taxon>
        <taxon>Leptospira</taxon>
    </lineage>
</organism>
<gene>
    <name evidence="1" type="ORF">LEP1GSC115_3417</name>
</gene>
<accession>N1UGZ3</accession>
<evidence type="ECO:0000313" key="2">
    <source>
        <dbReference type="Proteomes" id="UP000012220"/>
    </source>
</evidence>
<dbReference type="Proteomes" id="UP000012220">
    <property type="component" value="Unassembled WGS sequence"/>
</dbReference>
<evidence type="ECO:0000313" key="1">
    <source>
        <dbReference type="EMBL" id="EMY24142.1"/>
    </source>
</evidence>
<protein>
    <submittedName>
        <fullName evidence="1">Uncharacterized protein</fullName>
    </submittedName>
</protein>
<proteinExistence type="predicted"/>
<comment type="caution">
    <text evidence="1">The sequence shown here is derived from an EMBL/GenBank/DDBJ whole genome shotgun (WGS) entry which is preliminary data.</text>
</comment>
<sequence length="60" mass="6990">MILEVDSPGGSAFVSELLYQEILKLQKRNLYMRIYKTSLQAEDIIFLVELLKFTLPPMEL</sequence>